<dbReference type="AlphaFoldDB" id="A0A433T758"/>
<protein>
    <submittedName>
        <fullName evidence="2">Uncharacterized protein</fullName>
    </submittedName>
</protein>
<feature type="coiled-coil region" evidence="1">
    <location>
        <begin position="71"/>
        <end position="98"/>
    </location>
</feature>
<sequence>MLVCLVRAWKPVKFLSDLTQITKMLPNMQGTGYRQIYTVLYVTILCCCVSLNVQARAVGSLEGSVVAASPSRRVQRSITDLQNILASLEQNRKSYEESMLALDGPRFMNDRESDLDLALPSQAKSSTDVLSRGYPAQVVERRTPRRCYWNVVSCY</sequence>
<keyword evidence="1" id="KW-0175">Coiled coil</keyword>
<evidence type="ECO:0000256" key="1">
    <source>
        <dbReference type="SAM" id="Coils"/>
    </source>
</evidence>
<keyword evidence="3" id="KW-1185">Reference proteome</keyword>
<proteinExistence type="predicted"/>
<name>A0A433T758_ELYCH</name>
<comment type="caution">
    <text evidence="2">The sequence shown here is derived from an EMBL/GenBank/DDBJ whole genome shotgun (WGS) entry which is preliminary data.</text>
</comment>
<organism evidence="2 3">
    <name type="scientific">Elysia chlorotica</name>
    <name type="common">Eastern emerald elysia</name>
    <name type="synonym">Sea slug</name>
    <dbReference type="NCBI Taxonomy" id="188477"/>
    <lineage>
        <taxon>Eukaryota</taxon>
        <taxon>Metazoa</taxon>
        <taxon>Spiralia</taxon>
        <taxon>Lophotrochozoa</taxon>
        <taxon>Mollusca</taxon>
        <taxon>Gastropoda</taxon>
        <taxon>Heterobranchia</taxon>
        <taxon>Euthyneura</taxon>
        <taxon>Panpulmonata</taxon>
        <taxon>Sacoglossa</taxon>
        <taxon>Placobranchoidea</taxon>
        <taxon>Plakobranchidae</taxon>
        <taxon>Elysia</taxon>
    </lineage>
</organism>
<reference evidence="2 3" key="1">
    <citation type="submission" date="2019-01" db="EMBL/GenBank/DDBJ databases">
        <title>A draft genome assembly of the solar-powered sea slug Elysia chlorotica.</title>
        <authorList>
            <person name="Cai H."/>
            <person name="Li Q."/>
            <person name="Fang X."/>
            <person name="Li J."/>
            <person name="Curtis N.E."/>
            <person name="Altenburger A."/>
            <person name="Shibata T."/>
            <person name="Feng M."/>
            <person name="Maeda T."/>
            <person name="Schwartz J.A."/>
            <person name="Shigenobu S."/>
            <person name="Lundholm N."/>
            <person name="Nishiyama T."/>
            <person name="Yang H."/>
            <person name="Hasebe M."/>
            <person name="Li S."/>
            <person name="Pierce S.K."/>
            <person name="Wang J."/>
        </authorList>
    </citation>
    <scope>NUCLEOTIDE SEQUENCE [LARGE SCALE GENOMIC DNA]</scope>
    <source>
        <strain evidence="2">EC2010</strain>
        <tissue evidence="2">Whole organism of an adult</tissue>
    </source>
</reference>
<dbReference type="Proteomes" id="UP000271974">
    <property type="component" value="Unassembled WGS sequence"/>
</dbReference>
<accession>A0A433T758</accession>
<evidence type="ECO:0000313" key="2">
    <source>
        <dbReference type="EMBL" id="RUS77417.1"/>
    </source>
</evidence>
<dbReference type="EMBL" id="RQTK01000582">
    <property type="protein sequence ID" value="RUS77417.1"/>
    <property type="molecule type" value="Genomic_DNA"/>
</dbReference>
<evidence type="ECO:0000313" key="3">
    <source>
        <dbReference type="Proteomes" id="UP000271974"/>
    </source>
</evidence>
<gene>
    <name evidence="2" type="ORF">EGW08_014820</name>
</gene>